<gene>
    <name evidence="1" type="ORF">BCR33DRAFT_581263</name>
</gene>
<reference evidence="1 2" key="1">
    <citation type="submission" date="2016-07" db="EMBL/GenBank/DDBJ databases">
        <title>Pervasive Adenine N6-methylation of Active Genes in Fungi.</title>
        <authorList>
            <consortium name="DOE Joint Genome Institute"/>
            <person name="Mondo S.J."/>
            <person name="Dannebaum R.O."/>
            <person name="Kuo R.C."/>
            <person name="Labutti K."/>
            <person name="Haridas S."/>
            <person name="Kuo A."/>
            <person name="Salamov A."/>
            <person name="Ahrendt S.R."/>
            <person name="Lipzen A."/>
            <person name="Sullivan W."/>
            <person name="Andreopoulos W.B."/>
            <person name="Clum A."/>
            <person name="Lindquist E."/>
            <person name="Daum C."/>
            <person name="Ramamoorthy G.K."/>
            <person name="Gryganskyi A."/>
            <person name="Culley D."/>
            <person name="Magnuson J.K."/>
            <person name="James T.Y."/>
            <person name="O'Malley M.A."/>
            <person name="Stajich J.E."/>
            <person name="Spatafora J.W."/>
            <person name="Visel A."/>
            <person name="Grigoriev I.V."/>
        </authorList>
    </citation>
    <scope>NUCLEOTIDE SEQUENCE [LARGE SCALE GENOMIC DNA]</scope>
    <source>
        <strain evidence="1 2">JEL800</strain>
    </source>
</reference>
<sequence>MAQCPATHINLMATNVLKIIDLVVASPDPDLILEAASTFVTFNNLYRHDTIMDTQQTSLYTSLVNKFCAHATLHTKNSLAEQKCHLAGLRALHSIASSDTFLINPRASEYVSRMVPAILSNLDEEQKVREKHQSGGTPPMSLSITDALITHPLVQQSAVESLAALYRGANGKTVKFLVGPTWKYLDDTGMWEQEDRSGVVRVVGILCTALAAQHQHVLLSSLVEKVKGAKKDGEWKKKTGVVVGTTVIIAGGAGGGVGVVEVLETLVGLIGETAAAAETDRVGSDGEIRSFHSALVECVGSLAVIIAYPTQLNDLVGFLVNRMNKPETPAVVTKSLLRCLLRIVAVRRASLSPLESIHNLANNQSLDAKPTPSNTDGIHFELDKITTLSRTVMSKSTTLQSKRTSLTFPAKISSVLLTPLIPLLLNTSQDIRLLTALFINGSIALEIAQLDLADDNTPLDVEFLNSAYQTLYVYTLQSTNGPVDYVAIGTLLSLFTKRYGASVDGLGRTVPFLLKVNRDVVKPDVSVYQRLAVRGLLVDHLVEVSRVFRVQEVKTFVDGLDVGLVRRVVPVTCQMETLSASIQYWVVRGGQGDSTGVAARTFGAVGEVGDCGVDISGGDVVKAFKSSNALSGAVKVRLGKILLLLKRRF</sequence>
<proteinExistence type="predicted"/>
<keyword evidence="2" id="KW-1185">Reference proteome</keyword>
<comment type="caution">
    <text evidence="1">The sequence shown here is derived from an EMBL/GenBank/DDBJ whole genome shotgun (WGS) entry which is preliminary data.</text>
</comment>
<dbReference type="Proteomes" id="UP000193642">
    <property type="component" value="Unassembled WGS sequence"/>
</dbReference>
<evidence type="ECO:0000313" key="1">
    <source>
        <dbReference type="EMBL" id="ORY49369.1"/>
    </source>
</evidence>
<dbReference type="GO" id="GO:0005886">
    <property type="term" value="C:plasma membrane"/>
    <property type="evidence" value="ECO:0007669"/>
    <property type="project" value="TreeGrafter"/>
</dbReference>
<evidence type="ECO:0000313" key="2">
    <source>
        <dbReference type="Proteomes" id="UP000193642"/>
    </source>
</evidence>
<accession>A0A1Y2CQQ5</accession>
<organism evidence="1 2">
    <name type="scientific">Rhizoclosmatium globosum</name>
    <dbReference type="NCBI Taxonomy" id="329046"/>
    <lineage>
        <taxon>Eukaryota</taxon>
        <taxon>Fungi</taxon>
        <taxon>Fungi incertae sedis</taxon>
        <taxon>Chytridiomycota</taxon>
        <taxon>Chytridiomycota incertae sedis</taxon>
        <taxon>Chytridiomycetes</taxon>
        <taxon>Chytridiales</taxon>
        <taxon>Chytriomycetaceae</taxon>
        <taxon>Rhizoclosmatium</taxon>
    </lineage>
</organism>
<dbReference type="GO" id="GO:0072659">
    <property type="term" value="P:protein localization to plasma membrane"/>
    <property type="evidence" value="ECO:0007669"/>
    <property type="project" value="TreeGrafter"/>
</dbReference>
<dbReference type="PANTHER" id="PTHR12444:SF8">
    <property type="entry name" value="PROTEIN EFR3 HOMOLOG CMP44E"/>
    <property type="match status" value="1"/>
</dbReference>
<dbReference type="SUPFAM" id="SSF48371">
    <property type="entry name" value="ARM repeat"/>
    <property type="match status" value="1"/>
</dbReference>
<dbReference type="PANTHER" id="PTHR12444">
    <property type="entry name" value="PROTEIN EFR3 HOMOLOG CMP44E"/>
    <property type="match status" value="1"/>
</dbReference>
<protein>
    <submittedName>
        <fullName evidence="1">Uncharacterized protein</fullName>
    </submittedName>
</protein>
<dbReference type="EMBL" id="MCGO01000009">
    <property type="protein sequence ID" value="ORY49369.1"/>
    <property type="molecule type" value="Genomic_DNA"/>
</dbReference>
<name>A0A1Y2CQQ5_9FUNG</name>
<dbReference type="AlphaFoldDB" id="A0A1Y2CQQ5"/>
<dbReference type="OrthoDB" id="19232at2759"/>
<dbReference type="STRING" id="329046.A0A1Y2CQQ5"/>
<dbReference type="InterPro" id="IPR016024">
    <property type="entry name" value="ARM-type_fold"/>
</dbReference>
<dbReference type="InterPro" id="IPR051851">
    <property type="entry name" value="EFR3_Homologs"/>
</dbReference>